<dbReference type="InterPro" id="IPR016989">
    <property type="entry name" value="Atp1_alphaprobac"/>
</dbReference>
<feature type="region of interest" description="Disordered" evidence="2">
    <location>
        <begin position="1"/>
        <end position="20"/>
    </location>
</feature>
<gene>
    <name evidence="4" type="ORF">IHQ68_14670</name>
</gene>
<keyword evidence="1" id="KW-0375">Hydrogen ion transport</keyword>
<keyword evidence="1 3" id="KW-0472">Membrane</keyword>
<dbReference type="PIRSF" id="PIRSF032126">
    <property type="entry name" value="F0F1_ATP_synthase_subunit_I"/>
    <property type="match status" value="1"/>
</dbReference>
<comment type="function">
    <text evidence="1">A possible function for this protein is to guide the assembly of the membrane sector of the ATPase enzyme complex.</text>
</comment>
<evidence type="ECO:0000313" key="4">
    <source>
        <dbReference type="EMBL" id="MDR4307865.1"/>
    </source>
</evidence>
<evidence type="ECO:0000313" key="5">
    <source>
        <dbReference type="Proteomes" id="UP001181622"/>
    </source>
</evidence>
<name>A0ABU1DIY2_9HYPH</name>
<feature type="region of interest" description="Disordered" evidence="2">
    <location>
        <begin position="31"/>
        <end position="50"/>
    </location>
</feature>
<sequence>MSQDPDRSPEPARPEDDGALSERLARLDKALKRRSDPGGTGDAGAPARSSDAKGLAIALRMGSEFIAAVIVGGAIGWGIDRLAGSSPWGMIVFLLLGFAAGVLNVLRSAGLVRKPGD</sequence>
<keyword evidence="1" id="KW-0813">Transport</keyword>
<organism evidence="4 5">
    <name type="scientific">Chelatococcus sambhunathii</name>
    <dbReference type="NCBI Taxonomy" id="363953"/>
    <lineage>
        <taxon>Bacteria</taxon>
        <taxon>Pseudomonadati</taxon>
        <taxon>Pseudomonadota</taxon>
        <taxon>Alphaproteobacteria</taxon>
        <taxon>Hyphomicrobiales</taxon>
        <taxon>Chelatococcaceae</taxon>
        <taxon>Chelatococcus</taxon>
    </lineage>
</organism>
<feature type="transmembrane region" description="Helical" evidence="3">
    <location>
        <begin position="85"/>
        <end position="106"/>
    </location>
</feature>
<evidence type="ECO:0000256" key="3">
    <source>
        <dbReference type="SAM" id="Phobius"/>
    </source>
</evidence>
<dbReference type="RefSeq" id="WP_375338334.1">
    <property type="nucleotide sequence ID" value="NZ_JADBEO010000034.1"/>
</dbReference>
<keyword evidence="1" id="KW-0406">Ion transport</keyword>
<feature type="compositionally biased region" description="Basic and acidic residues" evidence="2">
    <location>
        <begin position="1"/>
        <end position="16"/>
    </location>
</feature>
<comment type="similarity">
    <text evidence="1">Belongs to the bacterial AtpI family.</text>
</comment>
<evidence type="ECO:0000256" key="2">
    <source>
        <dbReference type="SAM" id="MobiDB-lite"/>
    </source>
</evidence>
<dbReference type="InterPro" id="IPR032820">
    <property type="entry name" value="ATPase_put"/>
</dbReference>
<feature type="transmembrane region" description="Helical" evidence="3">
    <location>
        <begin position="57"/>
        <end position="79"/>
    </location>
</feature>
<comment type="caution">
    <text evidence="4">The sequence shown here is derived from an EMBL/GenBank/DDBJ whole genome shotgun (WGS) entry which is preliminary data.</text>
</comment>
<proteinExistence type="inferred from homology"/>
<evidence type="ECO:0000256" key="1">
    <source>
        <dbReference type="PIRNR" id="PIRNR032126"/>
    </source>
</evidence>
<keyword evidence="3" id="KW-1133">Transmembrane helix</keyword>
<accession>A0ABU1DIY2</accession>
<dbReference type="Pfam" id="PF09527">
    <property type="entry name" value="ATPase_gene1"/>
    <property type="match status" value="1"/>
</dbReference>
<protein>
    <recommendedName>
        <fullName evidence="1">ATP synthase protein I</fullName>
    </recommendedName>
</protein>
<reference evidence="4" key="1">
    <citation type="submission" date="2020-10" db="EMBL/GenBank/DDBJ databases">
        <authorList>
            <person name="Abbas A."/>
            <person name="Razzaq R."/>
            <person name="Waqas M."/>
            <person name="Abbas N."/>
            <person name="Nielsen T.K."/>
            <person name="Hansen L.H."/>
            <person name="Hussain S."/>
            <person name="Shahid M."/>
        </authorList>
    </citation>
    <scope>NUCLEOTIDE SEQUENCE</scope>
    <source>
        <strain evidence="4">S14</strain>
    </source>
</reference>
<dbReference type="Proteomes" id="UP001181622">
    <property type="component" value="Unassembled WGS sequence"/>
</dbReference>
<dbReference type="EMBL" id="JADBEO010000034">
    <property type="protein sequence ID" value="MDR4307865.1"/>
    <property type="molecule type" value="Genomic_DNA"/>
</dbReference>
<keyword evidence="5" id="KW-1185">Reference proteome</keyword>
<keyword evidence="3" id="KW-0812">Transmembrane</keyword>